<dbReference type="RefSeq" id="WP_142259980.1">
    <property type="nucleotide sequence ID" value="NZ_BMPV01000001.1"/>
</dbReference>
<dbReference type="GO" id="GO:1904680">
    <property type="term" value="F:peptide transmembrane transporter activity"/>
    <property type="evidence" value="ECO:0007669"/>
    <property type="project" value="TreeGrafter"/>
</dbReference>
<dbReference type="CDD" id="cd08506">
    <property type="entry name" value="PBP2_clavulanate_OppA2"/>
    <property type="match status" value="1"/>
</dbReference>
<dbReference type="InterPro" id="IPR030678">
    <property type="entry name" value="Peptide/Ni-bd"/>
</dbReference>
<dbReference type="GO" id="GO:0043190">
    <property type="term" value="C:ATP-binding cassette (ABC) transporter complex"/>
    <property type="evidence" value="ECO:0007669"/>
    <property type="project" value="InterPro"/>
</dbReference>
<dbReference type="InterPro" id="IPR000914">
    <property type="entry name" value="SBP_5_dom"/>
</dbReference>
<keyword evidence="5" id="KW-1185">Reference proteome</keyword>
<dbReference type="AlphaFoldDB" id="A0A543IZQ7"/>
<dbReference type="GO" id="GO:0015833">
    <property type="term" value="P:peptide transport"/>
    <property type="evidence" value="ECO:0007669"/>
    <property type="project" value="TreeGrafter"/>
</dbReference>
<evidence type="ECO:0000313" key="4">
    <source>
        <dbReference type="EMBL" id="TQM76052.1"/>
    </source>
</evidence>
<evidence type="ECO:0000259" key="3">
    <source>
        <dbReference type="Pfam" id="PF00496"/>
    </source>
</evidence>
<reference evidence="4 5" key="1">
    <citation type="submission" date="2019-06" db="EMBL/GenBank/DDBJ databases">
        <title>Sequencing the genomes of 1000 actinobacteria strains.</title>
        <authorList>
            <person name="Klenk H.-P."/>
        </authorList>
    </citation>
    <scope>NUCLEOTIDE SEQUENCE [LARGE SCALE GENOMIC DNA]</scope>
    <source>
        <strain evidence="4 5">DSM 43186</strain>
    </source>
</reference>
<accession>A0A543IZQ7</accession>
<proteinExistence type="predicted"/>
<sequence>MTGRRRSFTAVAAIGVLAFAVACAPGNAGGGGSTPASSAPAPASDTETFTPPKVTIGTAEDSKGPAPAPEGVVRGGTVTMLDRDDFAHLDPGQIYLNTESNMALLYARGLTGYKRVGPNEYKLVGDLATDPGTPSDGGRTWTFTLKDGVKWQDGSPITSEDVKWTMERLFAPHITYGPAYIQQWLTGEEDYKKAYGGPYGGKRLDSIETPDEKTVVFRFKEPHADANFALAMTGYAIVPKAKDTKEKYDKEPFSSGPYMITSHTPDKSMELERNPHWDPATDPIRGGYPDKWRFEFGQERLQITDRFIADAGEDKTALSFYAWVAPERLQQVLKDENLKSRMLRQPSPYGNYYYFNLDRVKDIKHRQAINIAWPTRQLQQLEGGPAANVISTTILNPVVAGWQDYDVFGMKAKPEGDIERAKQLMAESSDPNPTIVYAYNQTPIEERKTVVIKNQLAKIGINVVPKPLARKTYYDQISKVDNGFDLYWGGWGQDWPSGSTVLPVIFGPVRDGGYNLSHLRDPEIDAEMKRILEMADANEANAAWAALDKRIMETITPIVPDTNDIGTMLYGSRIGGAEIDPQLWTVSPNLIYVKPQ</sequence>
<keyword evidence="2" id="KW-0732">Signal</keyword>
<feature type="region of interest" description="Disordered" evidence="1">
    <location>
        <begin position="29"/>
        <end position="72"/>
    </location>
</feature>
<dbReference type="InterPro" id="IPR039424">
    <property type="entry name" value="SBP_5"/>
</dbReference>
<dbReference type="Pfam" id="PF00496">
    <property type="entry name" value="SBP_bac_5"/>
    <property type="match status" value="1"/>
</dbReference>
<feature type="domain" description="Solute-binding protein family 5" evidence="3">
    <location>
        <begin position="122"/>
        <end position="509"/>
    </location>
</feature>
<organism evidence="4 5">
    <name type="scientific">Thermopolyspora flexuosa</name>
    <dbReference type="NCBI Taxonomy" id="103836"/>
    <lineage>
        <taxon>Bacteria</taxon>
        <taxon>Bacillati</taxon>
        <taxon>Actinomycetota</taxon>
        <taxon>Actinomycetes</taxon>
        <taxon>Streptosporangiales</taxon>
        <taxon>Streptosporangiaceae</taxon>
        <taxon>Thermopolyspora</taxon>
    </lineage>
</organism>
<dbReference type="SUPFAM" id="SSF53850">
    <property type="entry name" value="Periplasmic binding protein-like II"/>
    <property type="match status" value="1"/>
</dbReference>
<dbReference type="PIRSF" id="PIRSF002741">
    <property type="entry name" value="MppA"/>
    <property type="match status" value="1"/>
</dbReference>
<dbReference type="PANTHER" id="PTHR30290:SF83">
    <property type="entry name" value="ABC TRANSPORTER SUBSTRATE-BINDING PROTEIN"/>
    <property type="match status" value="1"/>
</dbReference>
<evidence type="ECO:0000256" key="1">
    <source>
        <dbReference type="SAM" id="MobiDB-lite"/>
    </source>
</evidence>
<comment type="caution">
    <text evidence="4">The sequence shown here is derived from an EMBL/GenBank/DDBJ whole genome shotgun (WGS) entry which is preliminary data.</text>
</comment>
<gene>
    <name evidence="4" type="ORF">FHX40_2776</name>
</gene>
<dbReference type="Gene3D" id="3.40.190.10">
    <property type="entry name" value="Periplasmic binding protein-like II"/>
    <property type="match status" value="1"/>
</dbReference>
<dbReference type="OrthoDB" id="5240629at2"/>
<feature type="signal peptide" evidence="2">
    <location>
        <begin position="1"/>
        <end position="28"/>
    </location>
</feature>
<feature type="chain" id="PRO_5039430564" evidence="2">
    <location>
        <begin position="29"/>
        <end position="596"/>
    </location>
</feature>
<evidence type="ECO:0000313" key="5">
    <source>
        <dbReference type="Proteomes" id="UP000319213"/>
    </source>
</evidence>
<feature type="compositionally biased region" description="Low complexity" evidence="1">
    <location>
        <begin position="34"/>
        <end position="44"/>
    </location>
</feature>
<name>A0A543IZQ7_9ACTN</name>
<dbReference type="EMBL" id="VFPQ01000001">
    <property type="protein sequence ID" value="TQM76052.1"/>
    <property type="molecule type" value="Genomic_DNA"/>
</dbReference>
<evidence type="ECO:0000256" key="2">
    <source>
        <dbReference type="SAM" id="SignalP"/>
    </source>
</evidence>
<dbReference type="Proteomes" id="UP000319213">
    <property type="component" value="Unassembled WGS sequence"/>
</dbReference>
<dbReference type="PANTHER" id="PTHR30290">
    <property type="entry name" value="PERIPLASMIC BINDING COMPONENT OF ABC TRANSPORTER"/>
    <property type="match status" value="1"/>
</dbReference>
<dbReference type="GO" id="GO:0042597">
    <property type="term" value="C:periplasmic space"/>
    <property type="evidence" value="ECO:0007669"/>
    <property type="project" value="UniProtKB-ARBA"/>
</dbReference>
<protein>
    <submittedName>
        <fullName evidence="4">Peptide/nickel transport system substrate-binding protein</fullName>
    </submittedName>
</protein>
<dbReference type="PROSITE" id="PS51257">
    <property type="entry name" value="PROKAR_LIPOPROTEIN"/>
    <property type="match status" value="1"/>
</dbReference>
<dbReference type="Gene3D" id="3.10.105.10">
    <property type="entry name" value="Dipeptide-binding Protein, Domain 3"/>
    <property type="match status" value="1"/>
</dbReference>